<evidence type="ECO:0000313" key="8">
    <source>
        <dbReference type="EMBL" id="GMN23328.1"/>
    </source>
</evidence>
<reference evidence="8" key="1">
    <citation type="submission" date="2023-07" db="EMBL/GenBank/DDBJ databases">
        <title>draft genome sequence of fig (Ficus carica).</title>
        <authorList>
            <person name="Takahashi T."/>
            <person name="Nishimura K."/>
        </authorList>
    </citation>
    <scope>NUCLEOTIDE SEQUENCE</scope>
</reference>
<evidence type="ECO:0000256" key="2">
    <source>
        <dbReference type="ARBA" id="ARBA00006948"/>
    </source>
</evidence>
<keyword evidence="3 7" id="KW-0812">Transmembrane</keyword>
<dbReference type="PANTHER" id="PTHR46285:SF3">
    <property type="entry name" value="PROTEINASE INHIBITOR I4, SERPIN (DUF716)"/>
    <property type="match status" value="1"/>
</dbReference>
<accession>A0AA87YUE5</accession>
<keyword evidence="9" id="KW-1185">Reference proteome</keyword>
<evidence type="ECO:0000256" key="5">
    <source>
        <dbReference type="ARBA" id="ARBA00023136"/>
    </source>
</evidence>
<evidence type="ECO:0000256" key="7">
    <source>
        <dbReference type="SAM" id="Phobius"/>
    </source>
</evidence>
<evidence type="ECO:0000256" key="6">
    <source>
        <dbReference type="SAM" id="MobiDB-lite"/>
    </source>
</evidence>
<comment type="similarity">
    <text evidence="2">Belongs to the TMEM45 family.</text>
</comment>
<feature type="region of interest" description="Disordered" evidence="6">
    <location>
        <begin position="81"/>
        <end position="114"/>
    </location>
</feature>
<gene>
    <name evidence="8" type="ORF">TIFTF001_040438</name>
</gene>
<comment type="subcellular location">
    <subcellularLocation>
        <location evidence="1">Membrane</location>
        <topology evidence="1">Multi-pass membrane protein</topology>
    </subcellularLocation>
</comment>
<evidence type="ECO:0000256" key="3">
    <source>
        <dbReference type="ARBA" id="ARBA00022692"/>
    </source>
</evidence>
<evidence type="ECO:0000313" key="9">
    <source>
        <dbReference type="Proteomes" id="UP001187192"/>
    </source>
</evidence>
<protein>
    <submittedName>
        <fullName evidence="8">Uncharacterized protein</fullName>
    </submittedName>
</protein>
<feature type="compositionally biased region" description="Acidic residues" evidence="6">
    <location>
        <begin position="81"/>
        <end position="91"/>
    </location>
</feature>
<dbReference type="PANTHER" id="PTHR46285">
    <property type="entry name" value="PROTEINASE INHIBITOR I4, SERPIN (DUF716)-RELATED"/>
    <property type="match status" value="1"/>
</dbReference>
<dbReference type="GO" id="GO:0016020">
    <property type="term" value="C:membrane"/>
    <property type="evidence" value="ECO:0007669"/>
    <property type="project" value="UniProtKB-SubCell"/>
</dbReference>
<evidence type="ECO:0000256" key="1">
    <source>
        <dbReference type="ARBA" id="ARBA00004141"/>
    </source>
</evidence>
<evidence type="ECO:0000256" key="4">
    <source>
        <dbReference type="ARBA" id="ARBA00022989"/>
    </source>
</evidence>
<proteinExistence type="inferred from homology"/>
<sequence>MRVMLWTPALIAKGCWMNYEEAHYVVRCDGETSLHRAKSLANLLFSYFVIGIAMFGVYIYLRLVKIYVEIEECFSHGLNADEEEKESTDDVESQKKSKINESYKSLGRFELPPR</sequence>
<dbReference type="InterPro" id="IPR006904">
    <property type="entry name" value="DUF716"/>
</dbReference>
<feature type="transmembrane region" description="Helical" evidence="7">
    <location>
        <begin position="40"/>
        <end position="61"/>
    </location>
</feature>
<organism evidence="8 9">
    <name type="scientific">Ficus carica</name>
    <name type="common">Common fig</name>
    <dbReference type="NCBI Taxonomy" id="3494"/>
    <lineage>
        <taxon>Eukaryota</taxon>
        <taxon>Viridiplantae</taxon>
        <taxon>Streptophyta</taxon>
        <taxon>Embryophyta</taxon>
        <taxon>Tracheophyta</taxon>
        <taxon>Spermatophyta</taxon>
        <taxon>Magnoliopsida</taxon>
        <taxon>eudicotyledons</taxon>
        <taxon>Gunneridae</taxon>
        <taxon>Pentapetalae</taxon>
        <taxon>rosids</taxon>
        <taxon>fabids</taxon>
        <taxon>Rosales</taxon>
        <taxon>Moraceae</taxon>
        <taxon>Ficeae</taxon>
        <taxon>Ficus</taxon>
    </lineage>
</organism>
<dbReference type="AlphaFoldDB" id="A0AA87YUE5"/>
<dbReference type="Pfam" id="PF04819">
    <property type="entry name" value="DUF716"/>
    <property type="match status" value="1"/>
</dbReference>
<dbReference type="EMBL" id="BTGU01001450">
    <property type="protein sequence ID" value="GMN23328.1"/>
    <property type="molecule type" value="Genomic_DNA"/>
</dbReference>
<dbReference type="Proteomes" id="UP001187192">
    <property type="component" value="Unassembled WGS sequence"/>
</dbReference>
<keyword evidence="4 7" id="KW-1133">Transmembrane helix</keyword>
<dbReference type="Gramene" id="FCD_00015041-RA">
    <property type="protein sequence ID" value="FCD_00015041-RA:cds"/>
    <property type="gene ID" value="FCD_00015041"/>
</dbReference>
<name>A0AA87YUE5_FICCA</name>
<feature type="compositionally biased region" description="Basic and acidic residues" evidence="6">
    <location>
        <begin position="92"/>
        <end position="101"/>
    </location>
</feature>
<comment type="caution">
    <text evidence="8">The sequence shown here is derived from an EMBL/GenBank/DDBJ whole genome shotgun (WGS) entry which is preliminary data.</text>
</comment>
<keyword evidence="5 7" id="KW-0472">Membrane</keyword>